<comment type="cofactor">
    <cofactor evidence="1">
        <name>[4Fe-4S] cluster</name>
        <dbReference type="ChEBI" id="CHEBI:49883"/>
    </cofactor>
</comment>
<dbReference type="SFLD" id="SFLDG01095">
    <property type="entry name" value="Uncharacterised_Radical_SAM_Su"/>
    <property type="match status" value="1"/>
</dbReference>
<keyword evidence="8" id="KW-1185">Reference proteome</keyword>
<evidence type="ECO:0000256" key="4">
    <source>
        <dbReference type="ARBA" id="ARBA00023004"/>
    </source>
</evidence>
<evidence type="ECO:0000256" key="5">
    <source>
        <dbReference type="ARBA" id="ARBA00023014"/>
    </source>
</evidence>
<reference evidence="7 8" key="1">
    <citation type="submission" date="2015-06" db="EMBL/GenBank/DDBJ databases">
        <title>Draft genome of the moderately acidophilic sulfate reducer Candidatus Desulfosporosinus acididurans strain M1.</title>
        <authorList>
            <person name="Poehlein A."/>
            <person name="Petzsch P."/>
            <person name="Johnson B.D."/>
            <person name="Schloemann M."/>
            <person name="Daniel R."/>
            <person name="Muehling M."/>
        </authorList>
    </citation>
    <scope>NUCLEOTIDE SEQUENCE [LARGE SCALE GENOMIC DNA]</scope>
    <source>
        <strain evidence="7 8">M1</strain>
    </source>
</reference>
<dbReference type="GO" id="GO:0051536">
    <property type="term" value="F:iron-sulfur cluster binding"/>
    <property type="evidence" value="ECO:0007669"/>
    <property type="project" value="UniProtKB-KW"/>
</dbReference>
<evidence type="ECO:0000259" key="6">
    <source>
        <dbReference type="PROSITE" id="PS51918"/>
    </source>
</evidence>
<organism evidence="7 8">
    <name type="scientific">Desulfosporosinus acididurans</name>
    <dbReference type="NCBI Taxonomy" id="476652"/>
    <lineage>
        <taxon>Bacteria</taxon>
        <taxon>Bacillati</taxon>
        <taxon>Bacillota</taxon>
        <taxon>Clostridia</taxon>
        <taxon>Eubacteriales</taxon>
        <taxon>Desulfitobacteriaceae</taxon>
        <taxon>Desulfosporosinus</taxon>
    </lineage>
</organism>
<gene>
    <name evidence="7" type="ORF">DEAC_c10210</name>
</gene>
<dbReference type="InterPro" id="IPR051198">
    <property type="entry name" value="BchE-like"/>
</dbReference>
<dbReference type="Pfam" id="PF04055">
    <property type="entry name" value="Radical_SAM"/>
    <property type="match status" value="1"/>
</dbReference>
<evidence type="ECO:0000313" key="7">
    <source>
        <dbReference type="EMBL" id="KLU67087.1"/>
    </source>
</evidence>
<evidence type="ECO:0000313" key="8">
    <source>
        <dbReference type="Proteomes" id="UP000036356"/>
    </source>
</evidence>
<dbReference type="SUPFAM" id="SSF102114">
    <property type="entry name" value="Radical SAM enzymes"/>
    <property type="match status" value="1"/>
</dbReference>
<name>A0A0J1FUX1_9FIRM</name>
<keyword evidence="5" id="KW-0411">Iron-sulfur</keyword>
<dbReference type="InterPro" id="IPR007197">
    <property type="entry name" value="rSAM"/>
</dbReference>
<dbReference type="STRING" id="476652.DEAC_c10210"/>
<dbReference type="InterPro" id="IPR013785">
    <property type="entry name" value="Aldolase_TIM"/>
</dbReference>
<evidence type="ECO:0000256" key="1">
    <source>
        <dbReference type="ARBA" id="ARBA00001966"/>
    </source>
</evidence>
<dbReference type="CDD" id="cd01335">
    <property type="entry name" value="Radical_SAM"/>
    <property type="match status" value="1"/>
</dbReference>
<dbReference type="PANTHER" id="PTHR43409">
    <property type="entry name" value="ANAEROBIC MAGNESIUM-PROTOPORPHYRIN IX MONOMETHYL ESTER CYCLASE-RELATED"/>
    <property type="match status" value="1"/>
</dbReference>
<keyword evidence="2" id="KW-0949">S-adenosyl-L-methionine</keyword>
<keyword evidence="4" id="KW-0408">Iron</keyword>
<dbReference type="GO" id="GO:0003824">
    <property type="term" value="F:catalytic activity"/>
    <property type="evidence" value="ECO:0007669"/>
    <property type="project" value="InterPro"/>
</dbReference>
<dbReference type="InterPro" id="IPR006638">
    <property type="entry name" value="Elp3/MiaA/NifB-like_rSAM"/>
</dbReference>
<dbReference type="Gene3D" id="3.20.20.70">
    <property type="entry name" value="Aldolase class I"/>
    <property type="match status" value="1"/>
</dbReference>
<sequence>MLTKAGVFLLNKLLLIKFTGRYFFKACRKEKKRSQNKTIIGGDTVHYEGILYRPPSEARSLILQITVGCRHNACTFCTMYKEKTFRLKSRTEIKAMIAEGLIQNPRAERIFLADGDALAVDTSLLLEILDQLYASFTCLQRVGIYGGPKDILAKTPEEFAALKAHGLTIVYLGVESGNSEVLNFVRKGVNPEQMINAGQKLRASGLIISCTVIIGLGGKALTQAHARDTARVISEIDPQYLGALTLMVEPEAPLYEVIQRGEFQLLDPWESLVELRSMLENLDVSRCIFRSNHASNYLPLRAALPEDRTSILKTLDRVLETSDPGELRPDYWRGF</sequence>
<dbReference type="PROSITE" id="PS51918">
    <property type="entry name" value="RADICAL_SAM"/>
    <property type="match status" value="1"/>
</dbReference>
<dbReference type="SFLD" id="SFLDG01082">
    <property type="entry name" value="B12-binding_domain_containing"/>
    <property type="match status" value="1"/>
</dbReference>
<keyword evidence="3" id="KW-0479">Metal-binding</keyword>
<dbReference type="EMBL" id="LDZY01000003">
    <property type="protein sequence ID" value="KLU67087.1"/>
    <property type="molecule type" value="Genomic_DNA"/>
</dbReference>
<dbReference type="SMART" id="SM00729">
    <property type="entry name" value="Elp3"/>
    <property type="match status" value="1"/>
</dbReference>
<feature type="domain" description="Radical SAM core" evidence="6">
    <location>
        <begin position="53"/>
        <end position="291"/>
    </location>
</feature>
<protein>
    <submittedName>
        <fullName evidence="7">Coproporphyrinogen III oxidase</fullName>
    </submittedName>
</protein>
<accession>A0A0J1FUX1</accession>
<dbReference type="SFLD" id="SFLDS00029">
    <property type="entry name" value="Radical_SAM"/>
    <property type="match status" value="1"/>
</dbReference>
<evidence type="ECO:0000256" key="3">
    <source>
        <dbReference type="ARBA" id="ARBA00022723"/>
    </source>
</evidence>
<proteinExistence type="predicted"/>
<evidence type="ECO:0000256" key="2">
    <source>
        <dbReference type="ARBA" id="ARBA00022691"/>
    </source>
</evidence>
<dbReference type="PATRIC" id="fig|476652.3.peg.1051"/>
<dbReference type="InterPro" id="IPR058240">
    <property type="entry name" value="rSAM_sf"/>
</dbReference>
<dbReference type="GO" id="GO:0046872">
    <property type="term" value="F:metal ion binding"/>
    <property type="evidence" value="ECO:0007669"/>
    <property type="project" value="UniProtKB-KW"/>
</dbReference>
<comment type="caution">
    <text evidence="7">The sequence shown here is derived from an EMBL/GenBank/DDBJ whole genome shotgun (WGS) entry which is preliminary data.</text>
</comment>
<dbReference type="AlphaFoldDB" id="A0A0J1FUX1"/>
<dbReference type="Proteomes" id="UP000036356">
    <property type="component" value="Unassembled WGS sequence"/>
</dbReference>
<dbReference type="PANTHER" id="PTHR43409:SF4">
    <property type="entry name" value="RADICAL SAM SUPERFAMILY PROTEIN"/>
    <property type="match status" value="1"/>
</dbReference>